<feature type="compositionally biased region" description="Basic and acidic residues" evidence="19">
    <location>
        <begin position="136"/>
        <end position="145"/>
    </location>
</feature>
<comment type="similarity">
    <text evidence="4">Belongs to the RAD18 family.</text>
</comment>
<sequence>MPDSEDSPSESSQLKDLDNLLKCAICYEYLKTTLMTPCSHNFCSYCIRQSLSYRTQCPTCFEDVTEFQLRPNRVVDEFICIFTCLKGKFKCFSNVRKLNCENLKSNEESLERRITSEFNTKVSVQSTSSPSSLKSDVNEVSREDLSSNSAPSTSKEDVRIPDKFVAKREVQIASLFSPKKSKTLAVNETRVPCPVCSVEIPEKNINAHLDACLKRSEEKRVVPGEKRKLLPKLVYHLLPDKDLRKKLQELGLGTTGDRATLINRHKRYTLLYNSECDSLKPRSVAEIIKQMKKEEEEEKKSVPQVVKKLNVDRKADPQTNEEAQRQYLEENKASFQKLIEEARRNREARKNSSKTRICDDTTIEGTSSPSKTSTSKCLSQKVKLFPSNKNKENDIDEDDDDDEIEVLSDSHSENTPKKATKNENNDECKALKSNDKGSSSNTDPNSPNAFDMDGDDTDEYISQAMSKKKRRISSSPEQGSDFLSSVTSPVLGNKSKSKLNKTPGRTPKSMNSCKKNLTSEFQPLTKCISTSFSKSPAGQDAPEDADSDSSSNHSTSLMMYSGPEYEGGNEQNVPTKSSSQSTNQNISPGLEKSHFDLGIEEILQNSEDFISVPVCRQSSRIRKSKRNSPSSDANVRVLRKRVKIDDL</sequence>
<dbReference type="AlphaFoldDB" id="A0AAN9V7V8"/>
<feature type="region of interest" description="Disordered" evidence="19">
    <location>
        <begin position="344"/>
        <end position="516"/>
    </location>
</feature>
<dbReference type="EMBL" id="JAZDUA010000471">
    <property type="protein sequence ID" value="KAK7792122.1"/>
    <property type="molecule type" value="Genomic_DNA"/>
</dbReference>
<gene>
    <name evidence="23" type="ORF">R5R35_009652</name>
</gene>
<keyword evidence="8 18" id="KW-0227">DNA damage</keyword>
<feature type="compositionally biased region" description="Basic and acidic residues" evidence="19">
    <location>
        <begin position="408"/>
        <end position="435"/>
    </location>
</feature>
<dbReference type="Gene3D" id="3.30.160.60">
    <property type="entry name" value="Classic Zinc Finger"/>
    <property type="match status" value="1"/>
</dbReference>
<dbReference type="SMART" id="SM00734">
    <property type="entry name" value="ZnF_Rad18"/>
    <property type="match status" value="1"/>
</dbReference>
<proteinExistence type="inferred from homology"/>
<keyword evidence="14" id="KW-0539">Nucleus</keyword>
<evidence type="ECO:0000256" key="17">
    <source>
        <dbReference type="PROSITE-ProRule" id="PRU00175"/>
    </source>
</evidence>
<dbReference type="PROSITE" id="PS50800">
    <property type="entry name" value="SAP"/>
    <property type="match status" value="1"/>
</dbReference>
<dbReference type="GO" id="GO:0006513">
    <property type="term" value="P:protein monoubiquitination"/>
    <property type="evidence" value="ECO:0007669"/>
    <property type="project" value="InterPro"/>
</dbReference>
<dbReference type="InterPro" id="IPR001841">
    <property type="entry name" value="Znf_RING"/>
</dbReference>
<dbReference type="PROSITE" id="PS51908">
    <property type="entry name" value="ZF_UBZ4"/>
    <property type="match status" value="1"/>
</dbReference>
<evidence type="ECO:0000256" key="18">
    <source>
        <dbReference type="PROSITE-ProRule" id="PRU01256"/>
    </source>
</evidence>
<dbReference type="Proteomes" id="UP001378592">
    <property type="component" value="Unassembled WGS sequence"/>
</dbReference>
<feature type="compositionally biased region" description="Acidic residues" evidence="19">
    <location>
        <begin position="394"/>
        <end position="406"/>
    </location>
</feature>
<dbReference type="EC" id="2.3.2.27" evidence="5"/>
<feature type="domain" description="SAP" evidence="21">
    <location>
        <begin position="235"/>
        <end position="269"/>
    </location>
</feature>
<evidence type="ECO:0000313" key="23">
    <source>
        <dbReference type="EMBL" id="KAK7792122.1"/>
    </source>
</evidence>
<evidence type="ECO:0000256" key="6">
    <source>
        <dbReference type="ARBA" id="ARBA00022679"/>
    </source>
</evidence>
<dbReference type="Gene3D" id="3.30.40.10">
    <property type="entry name" value="Zinc/RING finger domain, C3HC4 (zinc finger)"/>
    <property type="match status" value="1"/>
</dbReference>
<dbReference type="CDD" id="cd16529">
    <property type="entry name" value="RING-HC_RAD18"/>
    <property type="match status" value="1"/>
</dbReference>
<feature type="compositionally biased region" description="Polar residues" evidence="19">
    <location>
        <begin position="473"/>
        <end position="490"/>
    </location>
</feature>
<dbReference type="FunFam" id="3.30.40.10:FF:000172">
    <property type="entry name" value="E3 ubiquitin-protein ligase RAD18"/>
    <property type="match status" value="1"/>
</dbReference>
<dbReference type="InterPro" id="IPR039577">
    <property type="entry name" value="Rad18"/>
</dbReference>
<dbReference type="PANTHER" id="PTHR14134">
    <property type="entry name" value="E3 UBIQUITIN-PROTEIN LIGASE RAD18"/>
    <property type="match status" value="1"/>
</dbReference>
<dbReference type="Pfam" id="PF02037">
    <property type="entry name" value="SAP"/>
    <property type="match status" value="1"/>
</dbReference>
<evidence type="ECO:0000256" key="12">
    <source>
        <dbReference type="ARBA" id="ARBA00023125"/>
    </source>
</evidence>
<comment type="catalytic activity">
    <reaction evidence="1">
        <text>S-ubiquitinyl-[E2 ubiquitin-conjugating enzyme]-L-cysteine + [acceptor protein]-L-lysine = [E2 ubiquitin-conjugating enzyme]-L-cysteine + N(6)-ubiquitinyl-[acceptor protein]-L-lysine.</text>
        <dbReference type="EC" id="2.3.2.27"/>
    </reaction>
</comment>
<name>A0AAN9V7V8_9ORTH</name>
<dbReference type="GO" id="GO:0006281">
    <property type="term" value="P:DNA repair"/>
    <property type="evidence" value="ECO:0007669"/>
    <property type="project" value="UniProtKB-KW"/>
</dbReference>
<feature type="domain" description="RING-type" evidence="20">
    <location>
        <begin position="23"/>
        <end position="60"/>
    </location>
</feature>
<feature type="compositionally biased region" description="Low complexity" evidence="19">
    <location>
        <begin position="122"/>
        <end position="135"/>
    </location>
</feature>
<dbReference type="InterPro" id="IPR013083">
    <property type="entry name" value="Znf_RING/FYVE/PHD"/>
</dbReference>
<evidence type="ECO:0000256" key="5">
    <source>
        <dbReference type="ARBA" id="ARBA00012483"/>
    </source>
</evidence>
<reference evidence="23 24" key="1">
    <citation type="submission" date="2024-03" db="EMBL/GenBank/DDBJ databases">
        <title>The genome assembly and annotation of the cricket Gryllus longicercus Weissman &amp; Gray.</title>
        <authorList>
            <person name="Szrajer S."/>
            <person name="Gray D."/>
            <person name="Ylla G."/>
        </authorList>
    </citation>
    <scope>NUCLEOTIDE SEQUENCE [LARGE SCALE GENOMIC DNA]</scope>
    <source>
        <strain evidence="23">DAG 2021-001</strain>
        <tissue evidence="23">Whole body minus gut</tissue>
    </source>
</reference>
<evidence type="ECO:0000256" key="1">
    <source>
        <dbReference type="ARBA" id="ARBA00000900"/>
    </source>
</evidence>
<evidence type="ECO:0000256" key="9">
    <source>
        <dbReference type="ARBA" id="ARBA00022771"/>
    </source>
</evidence>
<organism evidence="23 24">
    <name type="scientific">Gryllus longicercus</name>
    <dbReference type="NCBI Taxonomy" id="2509291"/>
    <lineage>
        <taxon>Eukaryota</taxon>
        <taxon>Metazoa</taxon>
        <taxon>Ecdysozoa</taxon>
        <taxon>Arthropoda</taxon>
        <taxon>Hexapoda</taxon>
        <taxon>Insecta</taxon>
        <taxon>Pterygota</taxon>
        <taxon>Neoptera</taxon>
        <taxon>Polyneoptera</taxon>
        <taxon>Orthoptera</taxon>
        <taxon>Ensifera</taxon>
        <taxon>Gryllidea</taxon>
        <taxon>Grylloidea</taxon>
        <taxon>Gryllidae</taxon>
        <taxon>Gryllinae</taxon>
        <taxon>Gryllus</taxon>
    </lineage>
</organism>
<comment type="caution">
    <text evidence="23">The sequence shown here is derived from an EMBL/GenBank/DDBJ whole genome shotgun (WGS) entry which is preliminary data.</text>
</comment>
<feature type="compositionally biased region" description="Low complexity" evidence="19">
    <location>
        <begin position="366"/>
        <end position="376"/>
    </location>
</feature>
<accession>A0AAN9V7V8</accession>
<dbReference type="GO" id="GO:0003697">
    <property type="term" value="F:single-stranded DNA binding"/>
    <property type="evidence" value="ECO:0007669"/>
    <property type="project" value="InterPro"/>
</dbReference>
<dbReference type="PANTHER" id="PTHR14134:SF2">
    <property type="entry name" value="E3 UBIQUITIN-PROTEIN LIGASE RAD18"/>
    <property type="match status" value="1"/>
</dbReference>
<dbReference type="SUPFAM" id="SSF57850">
    <property type="entry name" value="RING/U-box"/>
    <property type="match status" value="1"/>
</dbReference>
<keyword evidence="9 17" id="KW-0863">Zinc-finger</keyword>
<keyword evidence="24" id="KW-1185">Reference proteome</keyword>
<keyword evidence="10" id="KW-0833">Ubl conjugation pathway</keyword>
<protein>
    <recommendedName>
        <fullName evidence="5">RING-type E3 ubiquitin transferase</fullName>
        <ecNumber evidence="5">2.3.2.27</ecNumber>
    </recommendedName>
    <alternativeName>
        <fullName evidence="15 16">RING-type E3 ubiquitin transferase RAD18</fullName>
    </alternativeName>
</protein>
<dbReference type="PROSITE" id="PS00518">
    <property type="entry name" value="ZF_RING_1"/>
    <property type="match status" value="1"/>
</dbReference>
<keyword evidence="13 18" id="KW-0234">DNA repair</keyword>
<feature type="domain" description="UBZ4-type" evidence="22">
    <location>
        <begin position="190"/>
        <end position="217"/>
    </location>
</feature>
<evidence type="ECO:0000256" key="4">
    <source>
        <dbReference type="ARBA" id="ARBA00009506"/>
    </source>
</evidence>
<evidence type="ECO:0000259" key="20">
    <source>
        <dbReference type="PROSITE" id="PS50089"/>
    </source>
</evidence>
<dbReference type="InterPro" id="IPR017907">
    <property type="entry name" value="Znf_RING_CS"/>
</dbReference>
<dbReference type="GO" id="GO:0008270">
    <property type="term" value="F:zinc ion binding"/>
    <property type="evidence" value="ECO:0007669"/>
    <property type="project" value="UniProtKB-KW"/>
</dbReference>
<evidence type="ECO:0000259" key="21">
    <source>
        <dbReference type="PROSITE" id="PS50800"/>
    </source>
</evidence>
<dbReference type="InterPro" id="IPR003034">
    <property type="entry name" value="SAP_dom"/>
</dbReference>
<feature type="region of interest" description="Disordered" evidence="19">
    <location>
        <begin position="121"/>
        <end position="157"/>
    </location>
</feature>
<feature type="compositionally biased region" description="Polar residues" evidence="19">
    <location>
        <begin position="569"/>
        <end position="587"/>
    </location>
</feature>
<dbReference type="SMART" id="SM00184">
    <property type="entry name" value="RING"/>
    <property type="match status" value="1"/>
</dbReference>
<feature type="compositionally biased region" description="Polar residues" evidence="19">
    <location>
        <begin position="436"/>
        <end position="448"/>
    </location>
</feature>
<evidence type="ECO:0000259" key="22">
    <source>
        <dbReference type="PROSITE" id="PS51908"/>
    </source>
</evidence>
<keyword evidence="11" id="KW-0862">Zinc</keyword>
<dbReference type="PROSITE" id="PS50089">
    <property type="entry name" value="ZF_RING_2"/>
    <property type="match status" value="1"/>
</dbReference>
<evidence type="ECO:0000256" key="16">
    <source>
        <dbReference type="ARBA" id="ARBA00082369"/>
    </source>
</evidence>
<evidence type="ECO:0000256" key="19">
    <source>
        <dbReference type="SAM" id="MobiDB-lite"/>
    </source>
</evidence>
<dbReference type="InterPro" id="IPR006642">
    <property type="entry name" value="Rad18_UBZ4"/>
</dbReference>
<evidence type="ECO:0000256" key="15">
    <source>
        <dbReference type="ARBA" id="ARBA00031783"/>
    </source>
</evidence>
<feature type="region of interest" description="Disordered" evidence="19">
    <location>
        <begin position="530"/>
        <end position="592"/>
    </location>
</feature>
<dbReference type="GO" id="GO:0097505">
    <property type="term" value="C:Rad6-Rad18 complex"/>
    <property type="evidence" value="ECO:0007669"/>
    <property type="project" value="TreeGrafter"/>
</dbReference>
<keyword evidence="6" id="KW-0808">Transferase</keyword>
<dbReference type="Pfam" id="PF13923">
    <property type="entry name" value="zf-C3HC4_2"/>
    <property type="match status" value="1"/>
</dbReference>
<keyword evidence="7" id="KW-0479">Metal-binding</keyword>
<evidence type="ECO:0000256" key="10">
    <source>
        <dbReference type="ARBA" id="ARBA00022786"/>
    </source>
</evidence>
<evidence type="ECO:0000256" key="11">
    <source>
        <dbReference type="ARBA" id="ARBA00022833"/>
    </source>
</evidence>
<keyword evidence="12" id="KW-0238">DNA-binding</keyword>
<dbReference type="GO" id="GO:0006301">
    <property type="term" value="P:DNA damage tolerance"/>
    <property type="evidence" value="ECO:0007669"/>
    <property type="project" value="InterPro"/>
</dbReference>
<comment type="subcellular location">
    <subcellularLocation>
        <location evidence="2">Nucleus</location>
    </subcellularLocation>
</comment>
<evidence type="ECO:0000256" key="3">
    <source>
        <dbReference type="ARBA" id="ARBA00004906"/>
    </source>
</evidence>
<evidence type="ECO:0000256" key="13">
    <source>
        <dbReference type="ARBA" id="ARBA00023204"/>
    </source>
</evidence>
<evidence type="ECO:0000256" key="7">
    <source>
        <dbReference type="ARBA" id="ARBA00022723"/>
    </source>
</evidence>
<evidence type="ECO:0000256" key="8">
    <source>
        <dbReference type="ARBA" id="ARBA00022763"/>
    </source>
</evidence>
<evidence type="ECO:0000313" key="24">
    <source>
        <dbReference type="Proteomes" id="UP001378592"/>
    </source>
</evidence>
<dbReference type="GO" id="GO:0005634">
    <property type="term" value="C:nucleus"/>
    <property type="evidence" value="ECO:0007669"/>
    <property type="project" value="UniProtKB-SubCell"/>
</dbReference>
<evidence type="ECO:0000256" key="14">
    <source>
        <dbReference type="ARBA" id="ARBA00023242"/>
    </source>
</evidence>
<dbReference type="GO" id="GO:0061630">
    <property type="term" value="F:ubiquitin protein ligase activity"/>
    <property type="evidence" value="ECO:0007669"/>
    <property type="project" value="UniProtKB-EC"/>
</dbReference>
<comment type="pathway">
    <text evidence="3">Protein modification; protein ubiquitination.</text>
</comment>
<dbReference type="FunFam" id="3.30.160.60:FF:000331">
    <property type="entry name" value="E3 ubiquitin-protein ligase RAD18"/>
    <property type="match status" value="1"/>
</dbReference>
<dbReference type="SMART" id="SM00513">
    <property type="entry name" value="SAP"/>
    <property type="match status" value="1"/>
</dbReference>
<evidence type="ECO:0000256" key="2">
    <source>
        <dbReference type="ARBA" id="ARBA00004123"/>
    </source>
</evidence>